<reference evidence="1 2" key="1">
    <citation type="submission" date="2021-04" db="EMBL/GenBank/DDBJ databases">
        <authorList>
            <person name="Pira H."/>
            <person name="Risdian C."/>
            <person name="Wink J."/>
        </authorList>
    </citation>
    <scope>NUCLEOTIDE SEQUENCE [LARGE SCALE GENOMIC DNA]</scope>
    <source>
        <strain evidence="1 2">WH53</strain>
    </source>
</reference>
<organism evidence="1 2">
    <name type="scientific">Zooshikella harenae</name>
    <dbReference type="NCBI Taxonomy" id="2827238"/>
    <lineage>
        <taxon>Bacteria</taxon>
        <taxon>Pseudomonadati</taxon>
        <taxon>Pseudomonadota</taxon>
        <taxon>Gammaproteobacteria</taxon>
        <taxon>Oceanospirillales</taxon>
        <taxon>Zooshikellaceae</taxon>
        <taxon>Zooshikella</taxon>
    </lineage>
</organism>
<sequence>MSHIDSFKHELVGLFGGLPIYHPLEEINGDFQCNQHQLMLGGGSGEHPALIIKNPLAAVAWFIMDELDSLEDDSIDARDYPLKQHCEKWKDTVRNSINWEYEANLYFCEWTVSTYKNFYDICVSPAMVNPFSEDADKSFEEWLILGFGEFIFFAMPELAASIMEKLDSPYKYFHHMTYNNILVVPKNFPVYANGGNAFKFT</sequence>
<protein>
    <submittedName>
        <fullName evidence="1">Uncharacterized protein</fullName>
    </submittedName>
</protein>
<keyword evidence="2" id="KW-1185">Reference proteome</keyword>
<dbReference type="EMBL" id="JAGSOY010000065">
    <property type="protein sequence ID" value="MBU2713170.1"/>
    <property type="molecule type" value="Genomic_DNA"/>
</dbReference>
<dbReference type="Proteomes" id="UP000690515">
    <property type="component" value="Unassembled WGS sequence"/>
</dbReference>
<dbReference type="RefSeq" id="WP_215821459.1">
    <property type="nucleotide sequence ID" value="NZ_JAGSOY010000065.1"/>
</dbReference>
<gene>
    <name evidence="1" type="ORF">KCG35_19055</name>
</gene>
<name>A0ABS5ZGR6_9GAMM</name>
<evidence type="ECO:0000313" key="1">
    <source>
        <dbReference type="EMBL" id="MBU2713170.1"/>
    </source>
</evidence>
<proteinExistence type="predicted"/>
<evidence type="ECO:0000313" key="2">
    <source>
        <dbReference type="Proteomes" id="UP000690515"/>
    </source>
</evidence>
<comment type="caution">
    <text evidence="1">The sequence shown here is derived from an EMBL/GenBank/DDBJ whole genome shotgun (WGS) entry which is preliminary data.</text>
</comment>
<accession>A0ABS5ZGR6</accession>